<evidence type="ECO:0000313" key="1">
    <source>
        <dbReference type="EMBL" id="JAH87676.1"/>
    </source>
</evidence>
<organism evidence="1">
    <name type="scientific">Anguilla anguilla</name>
    <name type="common">European freshwater eel</name>
    <name type="synonym">Muraena anguilla</name>
    <dbReference type="NCBI Taxonomy" id="7936"/>
    <lineage>
        <taxon>Eukaryota</taxon>
        <taxon>Metazoa</taxon>
        <taxon>Chordata</taxon>
        <taxon>Craniata</taxon>
        <taxon>Vertebrata</taxon>
        <taxon>Euteleostomi</taxon>
        <taxon>Actinopterygii</taxon>
        <taxon>Neopterygii</taxon>
        <taxon>Teleostei</taxon>
        <taxon>Anguilliformes</taxon>
        <taxon>Anguillidae</taxon>
        <taxon>Anguilla</taxon>
    </lineage>
</organism>
<reference evidence="1" key="2">
    <citation type="journal article" date="2015" name="Fish Shellfish Immunol.">
        <title>Early steps in the European eel (Anguilla anguilla)-Vibrio vulnificus interaction in the gills: Role of the RtxA13 toxin.</title>
        <authorList>
            <person name="Callol A."/>
            <person name="Pajuelo D."/>
            <person name="Ebbesson L."/>
            <person name="Teles M."/>
            <person name="MacKenzie S."/>
            <person name="Amaro C."/>
        </authorList>
    </citation>
    <scope>NUCLEOTIDE SEQUENCE</scope>
</reference>
<dbReference type="AlphaFoldDB" id="A0A0E9WBI3"/>
<dbReference type="EMBL" id="GBXM01020901">
    <property type="protein sequence ID" value="JAH87676.1"/>
    <property type="molecule type" value="Transcribed_RNA"/>
</dbReference>
<name>A0A0E9WBI3_ANGAN</name>
<accession>A0A0E9WBI3</accession>
<reference evidence="1" key="1">
    <citation type="submission" date="2014-11" db="EMBL/GenBank/DDBJ databases">
        <authorList>
            <person name="Amaro Gonzalez C."/>
        </authorList>
    </citation>
    <scope>NUCLEOTIDE SEQUENCE</scope>
</reference>
<protein>
    <submittedName>
        <fullName evidence="1">Uncharacterized protein</fullName>
    </submittedName>
</protein>
<proteinExistence type="predicted"/>
<sequence length="42" mass="4963">MSWEDLSCICNTMRICMIHANTFSDIFVLVKTSKRFNCWLTC</sequence>